<dbReference type="SMART" id="SM00320">
    <property type="entry name" value="WD40"/>
    <property type="match status" value="2"/>
</dbReference>
<reference evidence="2 3" key="1">
    <citation type="journal article" date="2007" name="Proc. Natl. Acad. Sci. U.S.A.">
        <title>Dandruff-associated Malassezia genomes reveal convergent and divergent virulence traits shared with plant and human fungal pathogens.</title>
        <authorList>
            <person name="Xu J."/>
            <person name="Saunders C.W."/>
            <person name="Hu P."/>
            <person name="Grant R.A."/>
            <person name="Boekhout T."/>
            <person name="Kuramae E.E."/>
            <person name="Kronstad J.W."/>
            <person name="Deangelis Y.M."/>
            <person name="Reeder N.L."/>
            <person name="Johnstone K.R."/>
            <person name="Leland M."/>
            <person name="Fieno A.M."/>
            <person name="Begley W.M."/>
            <person name="Sun Y."/>
            <person name="Lacey M.P."/>
            <person name="Chaudhary T."/>
            <person name="Keough T."/>
            <person name="Chu L."/>
            <person name="Sears R."/>
            <person name="Yuan B."/>
            <person name="Dawson T.L.Jr."/>
        </authorList>
    </citation>
    <scope>NUCLEOTIDE SEQUENCE [LARGE SCALE GENOMIC DNA]</scope>
    <source>
        <strain evidence="3">ATCC MYA-4612 / CBS 7966</strain>
    </source>
</reference>
<dbReference type="OrthoDB" id="538223at2759"/>
<evidence type="ECO:0000256" key="1">
    <source>
        <dbReference type="PROSITE-ProRule" id="PRU00221"/>
    </source>
</evidence>
<organism evidence="2 3">
    <name type="scientific">Malassezia globosa (strain ATCC MYA-4612 / CBS 7966)</name>
    <name type="common">Dandruff-associated fungus</name>
    <dbReference type="NCBI Taxonomy" id="425265"/>
    <lineage>
        <taxon>Eukaryota</taxon>
        <taxon>Fungi</taxon>
        <taxon>Dikarya</taxon>
        <taxon>Basidiomycota</taxon>
        <taxon>Ustilaginomycotina</taxon>
        <taxon>Malasseziomycetes</taxon>
        <taxon>Malasseziales</taxon>
        <taxon>Malasseziaceae</taxon>
        <taxon>Malassezia</taxon>
    </lineage>
</organism>
<dbReference type="VEuPathDB" id="FungiDB:MGL_0842"/>
<dbReference type="KEGG" id="mgl:MGL_0842"/>
<keyword evidence="1" id="KW-0853">WD repeat</keyword>
<dbReference type="InterPro" id="IPR001680">
    <property type="entry name" value="WD40_rpt"/>
</dbReference>
<dbReference type="GeneID" id="5855880"/>
<comment type="caution">
    <text evidence="2">The sequence shown here is derived from an EMBL/GenBank/DDBJ whole genome shotgun (WGS) entry which is preliminary data.</text>
</comment>
<dbReference type="Pfam" id="PF00400">
    <property type="entry name" value="WD40"/>
    <property type="match status" value="1"/>
</dbReference>
<dbReference type="Gene3D" id="2.130.10.10">
    <property type="entry name" value="YVTN repeat-like/Quinoprotein amine dehydrogenase"/>
    <property type="match status" value="1"/>
</dbReference>
<feature type="repeat" description="WD" evidence="1">
    <location>
        <begin position="56"/>
        <end position="88"/>
    </location>
</feature>
<keyword evidence="3" id="KW-1185">Reference proteome</keyword>
<proteinExistence type="predicted"/>
<protein>
    <submittedName>
        <fullName evidence="2">Uncharacterized protein</fullName>
    </submittedName>
</protein>
<dbReference type="AlphaFoldDB" id="A8PVE8"/>
<dbReference type="InParanoid" id="A8PVE8"/>
<sequence>MSLQYLEEFEIRPESTDQDAAIWQVAWTQHGVVAARASGTVDVIDMKSMLVKTSIKNEHKLGIVALTRSSNDELLLTSSMDGVVTLWQWCDARLTKVAQRASLRGETFDNDAVFQIDVWASALHPQSMLFAAGGENGNVAVFSAEADSFGKGIRHLVHDAPESDFCLSLAFTILSPYALFYLHDQV</sequence>
<dbReference type="EMBL" id="AAYY01000003">
    <property type="protein sequence ID" value="EDP44360.1"/>
    <property type="molecule type" value="Genomic_DNA"/>
</dbReference>
<dbReference type="PROSITE" id="PS50082">
    <property type="entry name" value="WD_REPEATS_2"/>
    <property type="match status" value="1"/>
</dbReference>
<dbReference type="InterPro" id="IPR015943">
    <property type="entry name" value="WD40/YVTN_repeat-like_dom_sf"/>
</dbReference>
<evidence type="ECO:0000313" key="3">
    <source>
        <dbReference type="Proteomes" id="UP000008837"/>
    </source>
</evidence>
<dbReference type="InterPro" id="IPR036322">
    <property type="entry name" value="WD40_repeat_dom_sf"/>
</dbReference>
<name>A8PVE8_MALGO</name>
<dbReference type="SUPFAM" id="SSF50978">
    <property type="entry name" value="WD40 repeat-like"/>
    <property type="match status" value="1"/>
</dbReference>
<dbReference type="Proteomes" id="UP000008837">
    <property type="component" value="Unassembled WGS sequence"/>
</dbReference>
<dbReference type="STRING" id="425265.A8PVE8"/>
<evidence type="ECO:0000313" key="2">
    <source>
        <dbReference type="EMBL" id="EDP44360.1"/>
    </source>
</evidence>
<gene>
    <name evidence="2" type="ORF">MGL_0842</name>
</gene>
<accession>A8PVE8</accession>
<dbReference type="RefSeq" id="XP_001731574.1">
    <property type="nucleotide sequence ID" value="XM_001731522.1"/>
</dbReference>